<accession>A0A016UE13</accession>
<reference evidence="2" key="1">
    <citation type="journal article" date="2015" name="Nat. Genet.">
        <title>The genome and transcriptome of the zoonotic hookworm Ancylostoma ceylanicum identify infection-specific gene families.</title>
        <authorList>
            <person name="Schwarz E.M."/>
            <person name="Hu Y."/>
            <person name="Antoshechkin I."/>
            <person name="Miller M.M."/>
            <person name="Sternberg P.W."/>
            <person name="Aroian R.V."/>
        </authorList>
    </citation>
    <scope>NUCLEOTIDE SEQUENCE</scope>
    <source>
        <strain evidence="2">HY135</strain>
    </source>
</reference>
<evidence type="ECO:0000313" key="2">
    <source>
        <dbReference type="Proteomes" id="UP000024635"/>
    </source>
</evidence>
<proteinExistence type="predicted"/>
<comment type="caution">
    <text evidence="1">The sequence shown here is derived from an EMBL/GenBank/DDBJ whole genome shotgun (WGS) entry which is preliminary data.</text>
</comment>
<dbReference type="AlphaFoldDB" id="A0A016UE13"/>
<evidence type="ECO:0000313" key="1">
    <source>
        <dbReference type="EMBL" id="EYC13410.1"/>
    </source>
</evidence>
<name>A0A016UE13_9BILA</name>
<sequence length="154" mass="17752">MEYDPPIRQSATEYRLTSIVDQMWLKWGGMQTVFIEEASLLKGHNRSDLPSLYRRRCRCNRYPPNVFVQLLLRQHAIQRTVVVEKIDGMRTRNDNVAAAESRRDLLGPLTWSMLSSHSSSWSRRNCAVTEPVYLFEKDCIVAFTAIQTSAKADS</sequence>
<dbReference type="EMBL" id="JARK01001380">
    <property type="protein sequence ID" value="EYC13410.1"/>
    <property type="molecule type" value="Genomic_DNA"/>
</dbReference>
<dbReference type="Proteomes" id="UP000024635">
    <property type="component" value="Unassembled WGS sequence"/>
</dbReference>
<gene>
    <name evidence="1" type="primary">Acey_s0044.g977</name>
    <name evidence="1" type="ORF">Y032_0044g977</name>
</gene>
<organism evidence="1 2">
    <name type="scientific">Ancylostoma ceylanicum</name>
    <dbReference type="NCBI Taxonomy" id="53326"/>
    <lineage>
        <taxon>Eukaryota</taxon>
        <taxon>Metazoa</taxon>
        <taxon>Ecdysozoa</taxon>
        <taxon>Nematoda</taxon>
        <taxon>Chromadorea</taxon>
        <taxon>Rhabditida</taxon>
        <taxon>Rhabditina</taxon>
        <taxon>Rhabditomorpha</taxon>
        <taxon>Strongyloidea</taxon>
        <taxon>Ancylostomatidae</taxon>
        <taxon>Ancylostomatinae</taxon>
        <taxon>Ancylostoma</taxon>
    </lineage>
</organism>
<keyword evidence="2" id="KW-1185">Reference proteome</keyword>
<protein>
    <submittedName>
        <fullName evidence="1">Uncharacterized protein</fullName>
    </submittedName>
</protein>